<dbReference type="STRING" id="935700.jaqu_10960"/>
<evidence type="ECO:0000313" key="1">
    <source>
        <dbReference type="EMBL" id="KIT17134.1"/>
    </source>
</evidence>
<name>A0A0D1EHH6_9RHOB</name>
<dbReference type="AlphaFoldDB" id="A0A0D1EHH6"/>
<keyword evidence="2" id="KW-1185">Reference proteome</keyword>
<dbReference type="SUPFAM" id="SSF143744">
    <property type="entry name" value="GlcG-like"/>
    <property type="match status" value="1"/>
</dbReference>
<organism evidence="1 2">
    <name type="scientific">Jannaschia aquimarina</name>
    <dbReference type="NCBI Taxonomy" id="935700"/>
    <lineage>
        <taxon>Bacteria</taxon>
        <taxon>Pseudomonadati</taxon>
        <taxon>Pseudomonadota</taxon>
        <taxon>Alphaproteobacteria</taxon>
        <taxon>Rhodobacterales</taxon>
        <taxon>Roseobacteraceae</taxon>
        <taxon>Jannaschia</taxon>
    </lineage>
</organism>
<gene>
    <name evidence="1" type="ORF">jaqu_10960</name>
</gene>
<dbReference type="PATRIC" id="fig|935700.4.peg.1142"/>
<dbReference type="InterPro" id="IPR005624">
    <property type="entry name" value="PduO/GlcC-like"/>
</dbReference>
<evidence type="ECO:0008006" key="3">
    <source>
        <dbReference type="Google" id="ProtNLM"/>
    </source>
</evidence>
<dbReference type="Proteomes" id="UP000032232">
    <property type="component" value="Unassembled WGS sequence"/>
</dbReference>
<dbReference type="InterPro" id="IPR038084">
    <property type="entry name" value="PduO/GlcC-like_sf"/>
</dbReference>
<comment type="caution">
    <text evidence="1">The sequence shown here is derived from an EMBL/GenBank/DDBJ whole genome shotgun (WGS) entry which is preliminary data.</text>
</comment>
<proteinExistence type="predicted"/>
<evidence type="ECO:0000313" key="2">
    <source>
        <dbReference type="Proteomes" id="UP000032232"/>
    </source>
</evidence>
<dbReference type="PANTHER" id="PTHR34309:SF10">
    <property type="entry name" value="SLR1406 PROTEIN"/>
    <property type="match status" value="1"/>
</dbReference>
<dbReference type="OrthoDB" id="9815788at2"/>
<sequence>MAEISLRRARTIIRETLKKGRDMGLKPLSVVVLDAGGHVKAFEREDAAAPGRFAIAHGKAYGAVMLGMAGKAQMARAEQQAYFMAAVNGAYGGQVIPVPGGILIRDKKGNVMGAVGVTGDTSDNDAEAGLAGIAETGLEGEA</sequence>
<dbReference type="RefSeq" id="WP_043917946.1">
    <property type="nucleotide sequence ID" value="NZ_FZPF01000010.1"/>
</dbReference>
<accession>A0A0D1EHH6</accession>
<reference evidence="1 2" key="1">
    <citation type="submission" date="2015-02" db="EMBL/GenBank/DDBJ databases">
        <title>Genome Sequence of Jannaschia aquimarina DSM28248, a member of the Roseobacter clade.</title>
        <authorList>
            <person name="Voget S."/>
            <person name="Daniel R."/>
        </authorList>
    </citation>
    <scope>NUCLEOTIDE SEQUENCE [LARGE SCALE GENOMIC DNA]</scope>
    <source>
        <strain evidence="1 2">GSW-M26</strain>
    </source>
</reference>
<dbReference type="PANTHER" id="PTHR34309">
    <property type="entry name" value="SLR1406 PROTEIN"/>
    <property type="match status" value="1"/>
</dbReference>
<dbReference type="InterPro" id="IPR052517">
    <property type="entry name" value="GlcG_carb_metab_protein"/>
</dbReference>
<protein>
    <recommendedName>
        <fullName evidence="3">GlcG protein</fullName>
    </recommendedName>
</protein>
<dbReference type="EMBL" id="JYFE01000021">
    <property type="protein sequence ID" value="KIT17134.1"/>
    <property type="molecule type" value="Genomic_DNA"/>
</dbReference>
<dbReference type="Pfam" id="PF03928">
    <property type="entry name" value="HbpS-like"/>
    <property type="match status" value="1"/>
</dbReference>
<dbReference type="Gene3D" id="3.30.450.150">
    <property type="entry name" value="Haem-degrading domain"/>
    <property type="match status" value="1"/>
</dbReference>